<dbReference type="AlphaFoldDB" id="A0A2P5AAN2"/>
<gene>
    <name evidence="1" type="ORF">TorRG33x02_354720</name>
</gene>
<dbReference type="OrthoDB" id="10319633at2759"/>
<dbReference type="EMBL" id="JXTC01000999">
    <property type="protein sequence ID" value="PON33595.1"/>
    <property type="molecule type" value="Genomic_DNA"/>
</dbReference>
<evidence type="ECO:0000313" key="1">
    <source>
        <dbReference type="EMBL" id="PON33595.1"/>
    </source>
</evidence>
<name>A0A2P5AAN2_TREOI</name>
<evidence type="ECO:0000313" key="2">
    <source>
        <dbReference type="Proteomes" id="UP000237000"/>
    </source>
</evidence>
<protein>
    <submittedName>
        <fullName evidence="1">Uncharacterized protein</fullName>
    </submittedName>
</protein>
<reference evidence="2" key="1">
    <citation type="submission" date="2016-06" db="EMBL/GenBank/DDBJ databases">
        <title>Parallel loss of symbiosis genes in relatives of nitrogen-fixing non-legume Parasponia.</title>
        <authorList>
            <person name="Van Velzen R."/>
            <person name="Holmer R."/>
            <person name="Bu F."/>
            <person name="Rutten L."/>
            <person name="Van Zeijl A."/>
            <person name="Liu W."/>
            <person name="Santuari L."/>
            <person name="Cao Q."/>
            <person name="Sharma T."/>
            <person name="Shen D."/>
            <person name="Roswanjaya Y."/>
            <person name="Wardhani T."/>
            <person name="Kalhor M.S."/>
            <person name="Jansen J."/>
            <person name="Van den Hoogen J."/>
            <person name="Gungor B."/>
            <person name="Hartog M."/>
            <person name="Hontelez J."/>
            <person name="Verver J."/>
            <person name="Yang W.-C."/>
            <person name="Schijlen E."/>
            <person name="Repin R."/>
            <person name="Schilthuizen M."/>
            <person name="Schranz E."/>
            <person name="Heidstra R."/>
            <person name="Miyata K."/>
            <person name="Fedorova E."/>
            <person name="Kohlen W."/>
            <person name="Bisseling T."/>
            <person name="Smit S."/>
            <person name="Geurts R."/>
        </authorList>
    </citation>
    <scope>NUCLEOTIDE SEQUENCE [LARGE SCALE GENOMIC DNA]</scope>
    <source>
        <strain evidence="2">cv. RG33-2</strain>
    </source>
</reference>
<proteinExistence type="predicted"/>
<accession>A0A2P5AAN2</accession>
<keyword evidence="2" id="KW-1185">Reference proteome</keyword>
<organism evidence="1 2">
    <name type="scientific">Trema orientale</name>
    <name type="common">Charcoal tree</name>
    <name type="synonym">Celtis orientalis</name>
    <dbReference type="NCBI Taxonomy" id="63057"/>
    <lineage>
        <taxon>Eukaryota</taxon>
        <taxon>Viridiplantae</taxon>
        <taxon>Streptophyta</taxon>
        <taxon>Embryophyta</taxon>
        <taxon>Tracheophyta</taxon>
        <taxon>Spermatophyta</taxon>
        <taxon>Magnoliopsida</taxon>
        <taxon>eudicotyledons</taxon>
        <taxon>Gunneridae</taxon>
        <taxon>Pentapetalae</taxon>
        <taxon>rosids</taxon>
        <taxon>fabids</taxon>
        <taxon>Rosales</taxon>
        <taxon>Cannabaceae</taxon>
        <taxon>Trema</taxon>
    </lineage>
</organism>
<comment type="caution">
    <text evidence="1">The sequence shown here is derived from an EMBL/GenBank/DDBJ whole genome shotgun (WGS) entry which is preliminary data.</text>
</comment>
<dbReference type="InParanoid" id="A0A2P5AAN2"/>
<dbReference type="Proteomes" id="UP000237000">
    <property type="component" value="Unassembled WGS sequence"/>
</dbReference>
<sequence length="135" mass="14698">MCLMFPSQNGSVVSWNFSNAASNAGLTMITTRHILLLACAEGERPESRSSAGQTSGQPELLLLSPLSFHPRPTTLGRIRLWLVECGCIGLEGRALLALAGPGSHRFQSLARSALQPDHENYVTVNMNLFPDYEKT</sequence>